<comment type="caution">
    <text evidence="2">The sequence shown here is derived from an EMBL/GenBank/DDBJ whole genome shotgun (WGS) entry which is preliminary data.</text>
</comment>
<accession>A0A3A4B403</accession>
<dbReference type="Proteomes" id="UP000265768">
    <property type="component" value="Unassembled WGS sequence"/>
</dbReference>
<gene>
    <name evidence="2" type="ORF">D5H75_16920</name>
</gene>
<evidence type="ECO:0000313" key="2">
    <source>
        <dbReference type="EMBL" id="RJL32100.1"/>
    </source>
</evidence>
<feature type="compositionally biased region" description="Low complexity" evidence="1">
    <location>
        <begin position="40"/>
        <end position="63"/>
    </location>
</feature>
<protein>
    <submittedName>
        <fullName evidence="2">Uncharacterized protein</fullName>
    </submittedName>
</protein>
<proteinExistence type="predicted"/>
<evidence type="ECO:0000313" key="3">
    <source>
        <dbReference type="Proteomes" id="UP000265768"/>
    </source>
</evidence>
<dbReference type="AlphaFoldDB" id="A0A3A4B403"/>
<evidence type="ECO:0000256" key="1">
    <source>
        <dbReference type="SAM" id="MobiDB-lite"/>
    </source>
</evidence>
<organism evidence="2 3">
    <name type="scientific">Bailinhaonella thermotolerans</name>
    <dbReference type="NCBI Taxonomy" id="1070861"/>
    <lineage>
        <taxon>Bacteria</taxon>
        <taxon>Bacillati</taxon>
        <taxon>Actinomycetota</taxon>
        <taxon>Actinomycetes</taxon>
        <taxon>Streptosporangiales</taxon>
        <taxon>Streptosporangiaceae</taxon>
        <taxon>Bailinhaonella</taxon>
    </lineage>
</organism>
<feature type="region of interest" description="Disordered" evidence="1">
    <location>
        <begin position="1"/>
        <end position="65"/>
    </location>
</feature>
<name>A0A3A4B403_9ACTN</name>
<sequence>MGDKGTPFPGFARLHLGNHRFMDRQRSDREAAGEDEGHTTAEAADAAADVPDEAGAADAPSAEAVRERLRRRSLFLRELAEARELRRRVAPWRSRRARIHEALRKRTFRF</sequence>
<feature type="compositionally biased region" description="Basic and acidic residues" evidence="1">
    <location>
        <begin position="20"/>
        <end position="39"/>
    </location>
</feature>
<reference evidence="2 3" key="1">
    <citation type="submission" date="2018-09" db="EMBL/GenBank/DDBJ databases">
        <title>YIM 75507 draft genome.</title>
        <authorList>
            <person name="Tang S."/>
            <person name="Feng Y."/>
        </authorList>
    </citation>
    <scope>NUCLEOTIDE SEQUENCE [LARGE SCALE GENOMIC DNA]</scope>
    <source>
        <strain evidence="2 3">YIM 75507</strain>
    </source>
</reference>
<dbReference type="EMBL" id="QZEY01000005">
    <property type="protein sequence ID" value="RJL32100.1"/>
    <property type="molecule type" value="Genomic_DNA"/>
</dbReference>
<keyword evidence="3" id="KW-1185">Reference proteome</keyword>